<comment type="caution">
    <text evidence="1">The sequence shown here is derived from an EMBL/GenBank/DDBJ whole genome shotgun (WGS) entry which is preliminary data.</text>
</comment>
<evidence type="ECO:0000313" key="1">
    <source>
        <dbReference type="EMBL" id="GFQ64911.1"/>
    </source>
</evidence>
<keyword evidence="2" id="KW-1185">Reference proteome</keyword>
<reference evidence="1" key="1">
    <citation type="submission" date="2020-07" db="EMBL/GenBank/DDBJ databases">
        <title>Multicomponent nature underlies the extraordinary mechanical properties of spider dragline silk.</title>
        <authorList>
            <person name="Kono N."/>
            <person name="Nakamura H."/>
            <person name="Mori M."/>
            <person name="Yoshida Y."/>
            <person name="Ohtoshi R."/>
            <person name="Malay A.D."/>
            <person name="Moran D.A.P."/>
            <person name="Tomita M."/>
            <person name="Numata K."/>
            <person name="Arakawa K."/>
        </authorList>
    </citation>
    <scope>NUCLEOTIDE SEQUENCE</scope>
</reference>
<dbReference type="Proteomes" id="UP000887116">
    <property type="component" value="Unassembled WGS sequence"/>
</dbReference>
<dbReference type="OrthoDB" id="6428056at2759"/>
<evidence type="ECO:0000313" key="2">
    <source>
        <dbReference type="Proteomes" id="UP000887116"/>
    </source>
</evidence>
<protein>
    <submittedName>
        <fullName evidence="1">Uncharacterized protein</fullName>
    </submittedName>
</protein>
<sequence>MLTLLISSCGAQARLSISTAAYESEKVNYKSPLKVSLTRLSQLLDLVDFIHHKQNAVSIETETTGHCSLRTGEGGATQELEGKNVTKGVCILIVF</sequence>
<accession>A0A8X6K765</accession>
<dbReference type="AlphaFoldDB" id="A0A8X6K765"/>
<gene>
    <name evidence="1" type="ORF">TNCT_298531</name>
</gene>
<name>A0A8X6K765_TRICU</name>
<organism evidence="1 2">
    <name type="scientific">Trichonephila clavata</name>
    <name type="common">Joro spider</name>
    <name type="synonym">Nephila clavata</name>
    <dbReference type="NCBI Taxonomy" id="2740835"/>
    <lineage>
        <taxon>Eukaryota</taxon>
        <taxon>Metazoa</taxon>
        <taxon>Ecdysozoa</taxon>
        <taxon>Arthropoda</taxon>
        <taxon>Chelicerata</taxon>
        <taxon>Arachnida</taxon>
        <taxon>Araneae</taxon>
        <taxon>Araneomorphae</taxon>
        <taxon>Entelegynae</taxon>
        <taxon>Araneoidea</taxon>
        <taxon>Nephilidae</taxon>
        <taxon>Trichonephila</taxon>
    </lineage>
</organism>
<proteinExistence type="predicted"/>
<dbReference type="EMBL" id="BMAO01000164">
    <property type="protein sequence ID" value="GFQ64911.1"/>
    <property type="molecule type" value="Genomic_DNA"/>
</dbReference>